<dbReference type="SUPFAM" id="SSF53335">
    <property type="entry name" value="S-adenosyl-L-methionine-dependent methyltransferases"/>
    <property type="match status" value="1"/>
</dbReference>
<name>A0A2H0B747_9BACT</name>
<proteinExistence type="predicted"/>
<evidence type="ECO:0000313" key="1">
    <source>
        <dbReference type="EMBL" id="PIP53477.1"/>
    </source>
</evidence>
<dbReference type="CDD" id="cd02440">
    <property type="entry name" value="AdoMet_MTases"/>
    <property type="match status" value="1"/>
</dbReference>
<accession>A0A2H0B747</accession>
<sequence length="278" mass="32634">MRRKYCCDACGSHEVELIPYGNHRGNANWHFVKHLVARIVLPLVRLFSNILTPFEYTNLFSPLYQIGYCRSCGYGKYMRKITAQELNHYYQSRYWNNVREAVVGKQEVFPDERAISQYRFLKPFLPQSSLKILDVGAGPAKTTRYIRLKHPYPTQIDVVEPGSNYRKLYKREKISIVAKSFPSKLDNKYDYIHTSHYLEHVLDVDKVLVELTKLMKKHALLYIEVPNCGKEYFMGNSRDIPHIHFFTKKSLILLGKKQGLELVKSEYYKKSLRLLLTS</sequence>
<gene>
    <name evidence="1" type="ORF">COX08_00775</name>
</gene>
<dbReference type="Proteomes" id="UP000229459">
    <property type="component" value="Unassembled WGS sequence"/>
</dbReference>
<comment type="caution">
    <text evidence="1">The sequence shown here is derived from an EMBL/GenBank/DDBJ whole genome shotgun (WGS) entry which is preliminary data.</text>
</comment>
<dbReference type="Gene3D" id="3.40.50.150">
    <property type="entry name" value="Vaccinia Virus protein VP39"/>
    <property type="match status" value="1"/>
</dbReference>
<dbReference type="InterPro" id="IPR029063">
    <property type="entry name" value="SAM-dependent_MTases_sf"/>
</dbReference>
<dbReference type="Pfam" id="PF13489">
    <property type="entry name" value="Methyltransf_23"/>
    <property type="match status" value="1"/>
</dbReference>
<evidence type="ECO:0000313" key="2">
    <source>
        <dbReference type="Proteomes" id="UP000229459"/>
    </source>
</evidence>
<protein>
    <recommendedName>
        <fullName evidence="3">Methyltransferase type 11 domain-containing protein</fullName>
    </recommendedName>
</protein>
<organism evidence="1 2">
    <name type="scientific">Candidatus Beckwithbacteria bacterium CG23_combo_of_CG06-09_8_20_14_all_34_8</name>
    <dbReference type="NCBI Taxonomy" id="1974497"/>
    <lineage>
        <taxon>Bacteria</taxon>
        <taxon>Candidatus Beckwithiibacteriota</taxon>
    </lineage>
</organism>
<reference evidence="1 2" key="1">
    <citation type="submission" date="2017-09" db="EMBL/GenBank/DDBJ databases">
        <title>Depth-based differentiation of microbial function through sediment-hosted aquifers and enrichment of novel symbionts in the deep terrestrial subsurface.</title>
        <authorList>
            <person name="Probst A.J."/>
            <person name="Ladd B."/>
            <person name="Jarett J.K."/>
            <person name="Geller-Mcgrath D.E."/>
            <person name="Sieber C.M."/>
            <person name="Emerson J.B."/>
            <person name="Anantharaman K."/>
            <person name="Thomas B.C."/>
            <person name="Malmstrom R."/>
            <person name="Stieglmeier M."/>
            <person name="Klingl A."/>
            <person name="Woyke T."/>
            <person name="Ryan C.M."/>
            <person name="Banfield J.F."/>
        </authorList>
    </citation>
    <scope>NUCLEOTIDE SEQUENCE [LARGE SCALE GENOMIC DNA]</scope>
    <source>
        <strain evidence="1">CG23_combo_of_CG06-09_8_20_14_all_34_8</strain>
    </source>
</reference>
<dbReference type="EMBL" id="PCSR01000016">
    <property type="protein sequence ID" value="PIP53477.1"/>
    <property type="molecule type" value="Genomic_DNA"/>
</dbReference>
<evidence type="ECO:0008006" key="3">
    <source>
        <dbReference type="Google" id="ProtNLM"/>
    </source>
</evidence>
<dbReference type="AlphaFoldDB" id="A0A2H0B747"/>